<dbReference type="GO" id="GO:0019901">
    <property type="term" value="F:protein kinase binding"/>
    <property type="evidence" value="ECO:0007669"/>
    <property type="project" value="TreeGrafter"/>
</dbReference>
<dbReference type="CDD" id="cd10719">
    <property type="entry name" value="DnaJ_zf"/>
    <property type="match status" value="1"/>
</dbReference>
<dbReference type="GO" id="GO:0051082">
    <property type="term" value="F:unfolded protein binding"/>
    <property type="evidence" value="ECO:0007669"/>
    <property type="project" value="InterPro"/>
</dbReference>
<dbReference type="GeneTree" id="ENSGT00940000155280"/>
<dbReference type="GO" id="GO:0007005">
    <property type="term" value="P:mitochondrion organization"/>
    <property type="evidence" value="ECO:0007669"/>
    <property type="project" value="TreeGrafter"/>
</dbReference>
<dbReference type="PROSITE" id="PS50076">
    <property type="entry name" value="DNAJ_2"/>
    <property type="match status" value="1"/>
</dbReference>
<dbReference type="SUPFAM" id="SSF49493">
    <property type="entry name" value="HSP40/DnaJ peptide-binding domain"/>
    <property type="match status" value="1"/>
</dbReference>
<dbReference type="InterPro" id="IPR036869">
    <property type="entry name" value="J_dom_sf"/>
</dbReference>
<dbReference type="SMART" id="SM00271">
    <property type="entry name" value="DnaJ"/>
    <property type="match status" value="1"/>
</dbReference>
<dbReference type="Gene3D" id="2.60.260.20">
    <property type="entry name" value="Urease metallochaperone UreE, N-terminal domain"/>
    <property type="match status" value="2"/>
</dbReference>
<reference evidence="8" key="2">
    <citation type="submission" date="2025-08" db="UniProtKB">
        <authorList>
            <consortium name="Ensembl"/>
        </authorList>
    </citation>
    <scope>IDENTIFICATION</scope>
</reference>
<dbReference type="PANTHER" id="PTHR44145">
    <property type="entry name" value="DNAJ HOMOLOG SUBFAMILY A MEMBER 3, MITOCHONDRIAL"/>
    <property type="match status" value="1"/>
</dbReference>
<evidence type="ECO:0000256" key="1">
    <source>
        <dbReference type="ARBA" id="ARBA00022723"/>
    </source>
</evidence>
<dbReference type="Gene3D" id="2.10.230.10">
    <property type="entry name" value="Heat shock protein DnaJ, cysteine-rich domain"/>
    <property type="match status" value="1"/>
</dbReference>
<dbReference type="PRINTS" id="PR00625">
    <property type="entry name" value="JDOMAIN"/>
</dbReference>
<protein>
    <recommendedName>
        <fullName evidence="7">J domain-containing protein</fullName>
    </recommendedName>
</protein>
<evidence type="ECO:0000256" key="2">
    <source>
        <dbReference type="ARBA" id="ARBA00022737"/>
    </source>
</evidence>
<reference evidence="8" key="3">
    <citation type="submission" date="2025-09" db="UniProtKB">
        <authorList>
            <consortium name="Ensembl"/>
        </authorList>
    </citation>
    <scope>IDENTIFICATION</scope>
</reference>
<evidence type="ECO:0000256" key="6">
    <source>
        <dbReference type="SAM" id="MobiDB-lite"/>
    </source>
</evidence>
<keyword evidence="1" id="KW-0479">Metal-binding</keyword>
<dbReference type="InterPro" id="IPR036410">
    <property type="entry name" value="HSP_DnaJ_Cys-rich_dom_sf"/>
</dbReference>
<feature type="domain" description="J" evidence="7">
    <location>
        <begin position="93"/>
        <end position="158"/>
    </location>
</feature>
<dbReference type="InterPro" id="IPR001623">
    <property type="entry name" value="DnaJ_domain"/>
</dbReference>
<dbReference type="GO" id="GO:0006457">
    <property type="term" value="P:protein folding"/>
    <property type="evidence" value="ECO:0007669"/>
    <property type="project" value="InterPro"/>
</dbReference>
<dbReference type="CDD" id="cd06257">
    <property type="entry name" value="DnaJ"/>
    <property type="match status" value="1"/>
</dbReference>
<dbReference type="AlphaFoldDB" id="A0AAZ3PB86"/>
<sequence>KMASSLAICNARLLSVGLSSGHRRAWSLLASARHGETCATAILGIQRCRIGGDFGCLRPENAVTLRLTGLRSPHVVSSSHSFHTSCSSANKQDLYDVLGVPRTATQKEIKKAYYQMAKKYHPDTNQDDPQAKEKFAKLAEAYEVLSDEVKRKQYDTYGAAGFDPSQAGGGAGGQQYWRAGGASVDPEEMFRKIFGEFTGAQGFGDFNSMFEQRPEVEPVRVRDVRCSEPGTKVQHCHYFPLESINTGPFMMRSTCRRCGGRGSIVTTPCVMCRGSGQTKQRQTVTVPVPAGVDNGQTVRMPVGKKEIHITFRVQRSPVFRRDGINIHSDVHISVAQAILGGSARAQGLYNTIDIQIPPGCQADQKIRLQGKGIQRMNSYSYGDHYVHIKIRVPKKLTRRQRSLLLSYAEEETDVEGTVNGVTAATTGGGRSGQSSESGAGQGRTEGQEKKKKEEEEEGGILSKIKKMFS</sequence>
<dbReference type="GO" id="GO:0043066">
    <property type="term" value="P:negative regulation of apoptotic process"/>
    <property type="evidence" value="ECO:0007669"/>
    <property type="project" value="TreeGrafter"/>
</dbReference>
<dbReference type="FunFam" id="1.10.287.110:FF:000025">
    <property type="entry name" value="dnaJ homolog subfamily A member 3, mitochondrial isoform X2"/>
    <property type="match status" value="1"/>
</dbReference>
<dbReference type="CDD" id="cd10747">
    <property type="entry name" value="DnaJ_C"/>
    <property type="match status" value="1"/>
</dbReference>
<evidence type="ECO:0000256" key="4">
    <source>
        <dbReference type="ARBA" id="ARBA00022833"/>
    </source>
</evidence>
<keyword evidence="5" id="KW-0143">Chaperone</keyword>
<dbReference type="Pfam" id="PF01556">
    <property type="entry name" value="DnaJ_C"/>
    <property type="match status" value="1"/>
</dbReference>
<dbReference type="SUPFAM" id="SSF57938">
    <property type="entry name" value="DnaJ/Hsp40 cysteine-rich domain"/>
    <property type="match status" value="1"/>
</dbReference>
<dbReference type="InterPro" id="IPR051938">
    <property type="entry name" value="Apopto_cytoskel_mod"/>
</dbReference>
<keyword evidence="2" id="KW-0677">Repeat</keyword>
<dbReference type="GO" id="GO:0008270">
    <property type="term" value="F:zinc ion binding"/>
    <property type="evidence" value="ECO:0007669"/>
    <property type="project" value="UniProtKB-KW"/>
</dbReference>
<dbReference type="InterPro" id="IPR001305">
    <property type="entry name" value="HSP_DnaJ_Cys-rich_dom"/>
</dbReference>
<keyword evidence="3" id="KW-0863">Zinc-finger</keyword>
<dbReference type="InterPro" id="IPR008971">
    <property type="entry name" value="HSP40/DnaJ_pept-bd"/>
</dbReference>
<dbReference type="PROSITE" id="PS00636">
    <property type="entry name" value="DNAJ_1"/>
    <property type="match status" value="1"/>
</dbReference>
<dbReference type="PANTHER" id="PTHR44145:SF3">
    <property type="entry name" value="DNAJ HOMOLOG SUBFAMILY A MEMBER 3, MITOCHONDRIAL"/>
    <property type="match status" value="1"/>
</dbReference>
<evidence type="ECO:0000256" key="3">
    <source>
        <dbReference type="ARBA" id="ARBA00022771"/>
    </source>
</evidence>
<keyword evidence="9" id="KW-1185">Reference proteome</keyword>
<evidence type="ECO:0000256" key="5">
    <source>
        <dbReference type="ARBA" id="ARBA00023186"/>
    </source>
</evidence>
<accession>A0AAZ3PB86</accession>
<dbReference type="FunFam" id="2.60.260.20:FF:000005">
    <property type="entry name" value="Chaperone protein dnaJ 1, mitochondrial"/>
    <property type="match status" value="1"/>
</dbReference>
<dbReference type="Gene3D" id="1.10.287.110">
    <property type="entry name" value="DnaJ domain"/>
    <property type="match status" value="1"/>
</dbReference>
<organism evidence="8 9">
    <name type="scientific">Oncorhynchus tshawytscha</name>
    <name type="common">Chinook salmon</name>
    <name type="synonym">Salmo tshawytscha</name>
    <dbReference type="NCBI Taxonomy" id="74940"/>
    <lineage>
        <taxon>Eukaryota</taxon>
        <taxon>Metazoa</taxon>
        <taxon>Chordata</taxon>
        <taxon>Craniata</taxon>
        <taxon>Vertebrata</taxon>
        <taxon>Euteleostomi</taxon>
        <taxon>Actinopterygii</taxon>
        <taxon>Neopterygii</taxon>
        <taxon>Teleostei</taxon>
        <taxon>Protacanthopterygii</taxon>
        <taxon>Salmoniformes</taxon>
        <taxon>Salmonidae</taxon>
        <taxon>Salmoninae</taxon>
        <taxon>Oncorhynchus</taxon>
    </lineage>
</organism>
<dbReference type="GO" id="GO:0031072">
    <property type="term" value="F:heat shock protein binding"/>
    <property type="evidence" value="ECO:0007669"/>
    <property type="project" value="InterPro"/>
</dbReference>
<keyword evidence="4" id="KW-0862">Zinc</keyword>
<proteinExistence type="predicted"/>
<feature type="region of interest" description="Disordered" evidence="6">
    <location>
        <begin position="418"/>
        <end position="469"/>
    </location>
</feature>
<dbReference type="Ensembl" id="ENSOTST00005194004.1">
    <property type="protein sequence ID" value="ENSOTSP00005113765.1"/>
    <property type="gene ID" value="ENSOTSG00005066417.1"/>
</dbReference>
<dbReference type="InterPro" id="IPR002939">
    <property type="entry name" value="DnaJ_C"/>
</dbReference>
<dbReference type="Pfam" id="PF00226">
    <property type="entry name" value="DnaJ"/>
    <property type="match status" value="1"/>
</dbReference>
<dbReference type="InterPro" id="IPR018253">
    <property type="entry name" value="DnaJ_domain_CS"/>
</dbReference>
<dbReference type="GO" id="GO:0005739">
    <property type="term" value="C:mitochondrion"/>
    <property type="evidence" value="ECO:0007669"/>
    <property type="project" value="TreeGrafter"/>
</dbReference>
<dbReference type="Proteomes" id="UP000694402">
    <property type="component" value="Unassembled WGS sequence"/>
</dbReference>
<reference evidence="9" key="1">
    <citation type="journal article" date="2018" name="PLoS ONE">
        <title>Chinook salmon (Oncorhynchus tshawytscha) genome and transcriptome.</title>
        <authorList>
            <person name="Christensen K.A."/>
            <person name="Leong J.S."/>
            <person name="Sakhrani D."/>
            <person name="Biagi C.A."/>
            <person name="Minkley D.R."/>
            <person name="Withler R.E."/>
            <person name="Rondeau E.B."/>
            <person name="Koop B.F."/>
            <person name="Devlin R.H."/>
        </authorList>
    </citation>
    <scope>NUCLEOTIDE SEQUENCE [LARGE SCALE GENOMIC DNA]</scope>
</reference>
<gene>
    <name evidence="8" type="primary">dnaja3b</name>
</gene>
<evidence type="ECO:0000259" key="7">
    <source>
        <dbReference type="PROSITE" id="PS50076"/>
    </source>
</evidence>
<dbReference type="SUPFAM" id="SSF46565">
    <property type="entry name" value="Chaperone J-domain"/>
    <property type="match status" value="1"/>
</dbReference>
<evidence type="ECO:0000313" key="9">
    <source>
        <dbReference type="Proteomes" id="UP000694402"/>
    </source>
</evidence>
<evidence type="ECO:0000313" key="8">
    <source>
        <dbReference type="Ensembl" id="ENSOTSP00005113765.1"/>
    </source>
</evidence>
<name>A0AAZ3PB86_ONCTS</name>